<dbReference type="SUPFAM" id="SSF47384">
    <property type="entry name" value="Homodimeric domain of signal transducing histidine kinase"/>
    <property type="match status" value="1"/>
</dbReference>
<comment type="catalytic activity">
    <reaction evidence="1">
        <text>ATP + protein L-histidine = ADP + protein N-phospho-L-histidine.</text>
        <dbReference type="EC" id="2.7.13.3"/>
    </reaction>
</comment>
<keyword evidence="10" id="KW-0067">ATP-binding</keyword>
<feature type="domain" description="Histidine kinase" evidence="17">
    <location>
        <begin position="273"/>
        <end position="482"/>
    </location>
</feature>
<evidence type="ECO:0000256" key="6">
    <source>
        <dbReference type="ARBA" id="ARBA00022679"/>
    </source>
</evidence>
<evidence type="ECO:0000256" key="5">
    <source>
        <dbReference type="ARBA" id="ARBA00022553"/>
    </source>
</evidence>
<evidence type="ECO:0000256" key="8">
    <source>
        <dbReference type="ARBA" id="ARBA00022741"/>
    </source>
</evidence>
<evidence type="ECO:0000256" key="2">
    <source>
        <dbReference type="ARBA" id="ARBA00004651"/>
    </source>
</evidence>
<evidence type="ECO:0000256" key="9">
    <source>
        <dbReference type="ARBA" id="ARBA00022777"/>
    </source>
</evidence>
<feature type="domain" description="HAMP" evidence="18">
    <location>
        <begin position="212"/>
        <end position="265"/>
    </location>
</feature>
<dbReference type="Gene3D" id="3.30.450.210">
    <property type="entry name" value="Two-component sensor protein CpxA, periplasmic domain"/>
    <property type="match status" value="1"/>
</dbReference>
<keyword evidence="11 16" id="KW-1133">Transmembrane helix</keyword>
<evidence type="ECO:0000256" key="4">
    <source>
        <dbReference type="ARBA" id="ARBA00022475"/>
    </source>
</evidence>
<keyword evidence="13 16" id="KW-0472">Membrane</keyword>
<evidence type="ECO:0000313" key="19">
    <source>
        <dbReference type="EMBL" id="XDK26389.1"/>
    </source>
</evidence>
<protein>
    <recommendedName>
        <fullName evidence="3">histidine kinase</fullName>
        <ecNumber evidence="3">2.7.13.3</ecNumber>
    </recommendedName>
</protein>
<dbReference type="InterPro" id="IPR004358">
    <property type="entry name" value="Sig_transdc_His_kin-like_C"/>
</dbReference>
<keyword evidence="9 19" id="KW-0418">Kinase</keyword>
<dbReference type="SUPFAM" id="SSF55874">
    <property type="entry name" value="ATPase domain of HSP90 chaperone/DNA topoisomerase II/histidine kinase"/>
    <property type="match status" value="1"/>
</dbReference>
<dbReference type="SMART" id="SM00304">
    <property type="entry name" value="HAMP"/>
    <property type="match status" value="1"/>
</dbReference>
<comment type="subcellular location">
    <subcellularLocation>
        <location evidence="2">Cell membrane</location>
        <topology evidence="2">Multi-pass membrane protein</topology>
    </subcellularLocation>
</comment>
<dbReference type="InterPro" id="IPR058125">
    <property type="entry name" value="CpxA"/>
</dbReference>
<organism evidence="19">
    <name type="scientific">Vibrio sp. HB236076</name>
    <dbReference type="NCBI Taxonomy" id="3232307"/>
    <lineage>
        <taxon>Bacteria</taxon>
        <taxon>Pseudomonadati</taxon>
        <taxon>Pseudomonadota</taxon>
        <taxon>Gammaproteobacteria</taxon>
        <taxon>Vibrionales</taxon>
        <taxon>Vibrionaceae</taxon>
        <taxon>Vibrio</taxon>
    </lineage>
</organism>
<dbReference type="FunFam" id="3.30.565.10:FF:000011">
    <property type="entry name" value="Sensor histidine kinase CpxA"/>
    <property type="match status" value="1"/>
</dbReference>
<name>A0AB39HEA9_9VIBR</name>
<evidence type="ECO:0000259" key="18">
    <source>
        <dbReference type="PROSITE" id="PS50885"/>
    </source>
</evidence>
<evidence type="ECO:0000256" key="7">
    <source>
        <dbReference type="ARBA" id="ARBA00022692"/>
    </source>
</evidence>
<dbReference type="PROSITE" id="PS50109">
    <property type="entry name" value="HIS_KIN"/>
    <property type="match status" value="1"/>
</dbReference>
<evidence type="ECO:0000256" key="1">
    <source>
        <dbReference type="ARBA" id="ARBA00000085"/>
    </source>
</evidence>
<dbReference type="KEGG" id="vih:AB0763_12230"/>
<feature type="transmembrane region" description="Helical" evidence="16">
    <location>
        <begin position="12"/>
        <end position="31"/>
    </location>
</feature>
<accession>A0AB39HEA9</accession>
<dbReference type="PANTHER" id="PTHR45528:SF1">
    <property type="entry name" value="SENSOR HISTIDINE KINASE CPXA"/>
    <property type="match status" value="1"/>
</dbReference>
<sequence>MRIPKITSLYGRIFAIFWFTLLLVVMAAILLPHLDPRNGRDISQHEQHRLEQVKQHIESVYQKSQSIGRVLFVLERDFPPAPPRPERNEDRNRPQPPEPPLAPEKRVNFFLTDNSGHMLTARLTEKNQYRAQALRTMINGLDDQSRPQQRLIGRYRVTGPLPVTLGEQTYYLYSTALNQKGLPFILQVLNRPYQLLLAIMVVSTPFLLWLAWALSQPARRLELAAQRVSRGEFVSDPELEKGPSEFRQAGKSFNQMVAAVNQMISGQQRLLSNISHELRSPLTRLQMANALAIRKQGTSAELERIETEAQRLEAMIAELLKLSRTQVDTHTDREQLELHALWGDILSDAKFEAQQMAMVLNYPAIPDRQIQGTRSLLMSVMDNLVRNAIYYGNQRVQIEFLIEKDTLTVTVSDDGDGVPEEELEAIFRPFYRVSTARDRHSGGTGLGLAITESAILKHNGTIHANLGALGGLTVSFTLPLVTK</sequence>
<dbReference type="Gene3D" id="1.10.287.130">
    <property type="match status" value="1"/>
</dbReference>
<dbReference type="Gene3D" id="3.30.565.10">
    <property type="entry name" value="Histidine kinase-like ATPase, C-terminal domain"/>
    <property type="match status" value="1"/>
</dbReference>
<dbReference type="EMBL" id="CP162601">
    <property type="protein sequence ID" value="XDK26389.1"/>
    <property type="molecule type" value="Genomic_DNA"/>
</dbReference>
<dbReference type="InterPro" id="IPR003661">
    <property type="entry name" value="HisK_dim/P_dom"/>
</dbReference>
<dbReference type="Pfam" id="PF16527">
    <property type="entry name" value="CpxA_peri"/>
    <property type="match status" value="1"/>
</dbReference>
<dbReference type="InterPro" id="IPR038515">
    <property type="entry name" value="CpxA_peri_sf"/>
</dbReference>
<evidence type="ECO:0000256" key="3">
    <source>
        <dbReference type="ARBA" id="ARBA00012438"/>
    </source>
</evidence>
<dbReference type="Pfam" id="PF02518">
    <property type="entry name" value="HATPase_c"/>
    <property type="match status" value="1"/>
</dbReference>
<keyword evidence="8" id="KW-0547">Nucleotide-binding</keyword>
<keyword evidence="4" id="KW-1003">Cell membrane</keyword>
<dbReference type="InterPro" id="IPR003660">
    <property type="entry name" value="HAMP_dom"/>
</dbReference>
<dbReference type="InterPro" id="IPR003594">
    <property type="entry name" value="HATPase_dom"/>
</dbReference>
<dbReference type="GO" id="GO:0005886">
    <property type="term" value="C:plasma membrane"/>
    <property type="evidence" value="ECO:0007669"/>
    <property type="project" value="UniProtKB-SubCell"/>
</dbReference>
<evidence type="ECO:0000256" key="10">
    <source>
        <dbReference type="ARBA" id="ARBA00022840"/>
    </source>
</evidence>
<keyword evidence="5" id="KW-0597">Phosphoprotein</keyword>
<dbReference type="Pfam" id="PF00672">
    <property type="entry name" value="HAMP"/>
    <property type="match status" value="1"/>
</dbReference>
<dbReference type="SMART" id="SM00388">
    <property type="entry name" value="HisKA"/>
    <property type="match status" value="1"/>
</dbReference>
<dbReference type="InterPro" id="IPR032404">
    <property type="entry name" value="CpxA_peri"/>
</dbReference>
<evidence type="ECO:0000256" key="14">
    <source>
        <dbReference type="SAM" id="Coils"/>
    </source>
</evidence>
<proteinExistence type="predicted"/>
<dbReference type="InterPro" id="IPR050398">
    <property type="entry name" value="HssS/ArlS-like"/>
</dbReference>
<keyword evidence="7 16" id="KW-0812">Transmembrane</keyword>
<dbReference type="GO" id="GO:0005524">
    <property type="term" value="F:ATP binding"/>
    <property type="evidence" value="ECO:0007669"/>
    <property type="project" value="UniProtKB-KW"/>
</dbReference>
<feature type="region of interest" description="Disordered" evidence="15">
    <location>
        <begin position="78"/>
        <end position="105"/>
    </location>
</feature>
<dbReference type="PANTHER" id="PTHR45528">
    <property type="entry name" value="SENSOR HISTIDINE KINASE CPXA"/>
    <property type="match status" value="1"/>
</dbReference>
<feature type="coiled-coil region" evidence="14">
    <location>
        <begin position="295"/>
        <end position="322"/>
    </location>
</feature>
<dbReference type="InterPro" id="IPR036890">
    <property type="entry name" value="HATPase_C_sf"/>
</dbReference>
<dbReference type="InterPro" id="IPR005467">
    <property type="entry name" value="His_kinase_dom"/>
</dbReference>
<keyword evidence="12" id="KW-0902">Two-component regulatory system</keyword>
<gene>
    <name evidence="19" type="primary">cpxA</name>
    <name evidence="19" type="ORF">AB0763_12230</name>
</gene>
<dbReference type="EC" id="2.7.13.3" evidence="3"/>
<keyword evidence="6" id="KW-0808">Transferase</keyword>
<dbReference type="GO" id="GO:0016787">
    <property type="term" value="F:hydrolase activity"/>
    <property type="evidence" value="ECO:0007669"/>
    <property type="project" value="UniProtKB-KW"/>
</dbReference>
<keyword evidence="19" id="KW-0378">Hydrolase</keyword>
<keyword evidence="14" id="KW-0175">Coiled coil</keyword>
<dbReference type="InterPro" id="IPR036097">
    <property type="entry name" value="HisK_dim/P_sf"/>
</dbReference>
<dbReference type="CDD" id="cd00082">
    <property type="entry name" value="HisKA"/>
    <property type="match status" value="1"/>
</dbReference>
<feature type="compositionally biased region" description="Basic and acidic residues" evidence="15">
    <location>
        <begin position="78"/>
        <end position="93"/>
    </location>
</feature>
<evidence type="ECO:0000256" key="15">
    <source>
        <dbReference type="SAM" id="MobiDB-lite"/>
    </source>
</evidence>
<dbReference type="NCBIfam" id="NF007007">
    <property type="entry name" value="PRK09470.1"/>
    <property type="match status" value="1"/>
</dbReference>
<evidence type="ECO:0000256" key="12">
    <source>
        <dbReference type="ARBA" id="ARBA00023012"/>
    </source>
</evidence>
<evidence type="ECO:0000256" key="16">
    <source>
        <dbReference type="SAM" id="Phobius"/>
    </source>
</evidence>
<dbReference type="CDD" id="cd06225">
    <property type="entry name" value="HAMP"/>
    <property type="match status" value="1"/>
</dbReference>
<evidence type="ECO:0000256" key="11">
    <source>
        <dbReference type="ARBA" id="ARBA00022989"/>
    </source>
</evidence>
<reference evidence="19" key="1">
    <citation type="submission" date="2024-07" db="EMBL/GenBank/DDBJ databases">
        <title>Genome Analysis of a Potential Novel Vibrio Species Secreting pH- and Thermo-stable Alginate Lyase and its Application in Producing Alginate Oligosaccharides.</title>
        <authorList>
            <person name="Huang H."/>
            <person name="Bao K."/>
        </authorList>
    </citation>
    <scope>NUCLEOTIDE SEQUENCE</scope>
    <source>
        <strain evidence="19">HB236076</strain>
    </source>
</reference>
<dbReference type="Pfam" id="PF00512">
    <property type="entry name" value="HisKA"/>
    <property type="match status" value="1"/>
</dbReference>
<dbReference type="PRINTS" id="PR00344">
    <property type="entry name" value="BCTRLSENSOR"/>
</dbReference>
<dbReference type="PROSITE" id="PS50885">
    <property type="entry name" value="HAMP"/>
    <property type="match status" value="1"/>
</dbReference>
<evidence type="ECO:0000256" key="13">
    <source>
        <dbReference type="ARBA" id="ARBA00023136"/>
    </source>
</evidence>
<dbReference type="RefSeq" id="WP_306102090.1">
    <property type="nucleotide sequence ID" value="NZ_CP162601.1"/>
</dbReference>
<dbReference type="SMART" id="SM00387">
    <property type="entry name" value="HATPase_c"/>
    <property type="match status" value="1"/>
</dbReference>
<dbReference type="GO" id="GO:0000155">
    <property type="term" value="F:phosphorelay sensor kinase activity"/>
    <property type="evidence" value="ECO:0007669"/>
    <property type="project" value="InterPro"/>
</dbReference>
<evidence type="ECO:0000259" key="17">
    <source>
        <dbReference type="PROSITE" id="PS50109"/>
    </source>
</evidence>
<dbReference type="AlphaFoldDB" id="A0AB39HEA9"/>